<dbReference type="InterPro" id="IPR044440">
    <property type="entry name" value="GABAb_receptor_plant_PBP1"/>
</dbReference>
<keyword evidence="4 11" id="KW-1133">Transmembrane helix</keyword>
<dbReference type="FunFam" id="3.40.190.10:FF:000054">
    <property type="entry name" value="Glutamate receptor"/>
    <property type="match status" value="1"/>
</dbReference>
<dbReference type="SUPFAM" id="SSF53850">
    <property type="entry name" value="Periplasmic binding protein-like II"/>
    <property type="match status" value="1"/>
</dbReference>
<dbReference type="Gene3D" id="3.40.50.2300">
    <property type="match status" value="2"/>
</dbReference>
<gene>
    <name evidence="13" type="ORF">IFM89_002442</name>
</gene>
<accession>A0A835ILM4</accession>
<keyword evidence="6 11" id="KW-0472">Membrane</keyword>
<dbReference type="Gene3D" id="3.40.190.10">
    <property type="entry name" value="Periplasmic binding protein-like II"/>
    <property type="match status" value="2"/>
</dbReference>
<dbReference type="GO" id="GO:0015276">
    <property type="term" value="F:ligand-gated monoatomic ion channel activity"/>
    <property type="evidence" value="ECO:0007669"/>
    <property type="project" value="InterPro"/>
</dbReference>
<dbReference type="OrthoDB" id="5984008at2759"/>
<evidence type="ECO:0000313" key="13">
    <source>
        <dbReference type="EMBL" id="KAF9618747.1"/>
    </source>
</evidence>
<evidence type="ECO:0000256" key="11">
    <source>
        <dbReference type="SAM" id="Phobius"/>
    </source>
</evidence>
<evidence type="ECO:0000256" key="7">
    <source>
        <dbReference type="ARBA" id="ARBA00023170"/>
    </source>
</evidence>
<evidence type="ECO:0000313" key="14">
    <source>
        <dbReference type="Proteomes" id="UP000631114"/>
    </source>
</evidence>
<name>A0A835ILM4_9MAGN</name>
<dbReference type="PANTHER" id="PTHR18966">
    <property type="entry name" value="IONOTROPIC GLUTAMATE RECEPTOR"/>
    <property type="match status" value="1"/>
</dbReference>
<proteinExistence type="predicted"/>
<feature type="domain" description="Ionotropic glutamate receptor C-terminal" evidence="12">
    <location>
        <begin position="414"/>
        <end position="677"/>
    </location>
</feature>
<keyword evidence="10" id="KW-0407">Ion channel</keyword>
<evidence type="ECO:0000256" key="8">
    <source>
        <dbReference type="ARBA" id="ARBA00023180"/>
    </source>
</evidence>
<dbReference type="InterPro" id="IPR001320">
    <property type="entry name" value="Iontro_rcpt_C"/>
</dbReference>
<dbReference type="Pfam" id="PF00060">
    <property type="entry name" value="Lig_chan"/>
    <property type="match status" value="1"/>
</dbReference>
<keyword evidence="2" id="KW-0813">Transport</keyword>
<evidence type="ECO:0000256" key="3">
    <source>
        <dbReference type="ARBA" id="ARBA00022692"/>
    </source>
</evidence>
<evidence type="ECO:0000256" key="2">
    <source>
        <dbReference type="ARBA" id="ARBA00022448"/>
    </source>
</evidence>
<sequence>MFLDLYPRFWDVRNTISPVKEFVGHTKVPFISAQDDITNIGVIIDVSSRIGKEEKVSIEIAIQTINNASSNKHKLVLHVRDTGVNPLQAYMAAEDLIKKTKVNAIIGMETWQEAVLVAELANQAQVPILSFAAPSITPPLTSMRWLFLVRLTNNDTLQMQCVASIVGSYGWRRVIGIYEDDGYGTTCSGTLTLLSDALKAVGAEIEHSAAFPPLSSLSDPKSFIREELEKLYDKQSRVFIIVGSSLELATQIITQAKESGLMRRDSVWITEDSITNQFDTEDNYEPQIYALRSYDTLSTLAFALEKSSNRTTLLENILSSNFSGLSGQIKFTNGELSRSTTYEVVNVLGKKYIVLKSWSAEYEFSDNVIDKMVQVKSTVGAVMQVLGNRVYWPGGLLSRPPLGWVMPSDANPMVIGIPSKTTFEKFVQVNKDGEDPTGFCIDVFNKARERLYYGLPHSFKPIDGKYDELIEMVYNKSKTVYYCKSVDAVVGDFTILANRSNYVDFTQPYAESALTMVVPVKSKEKVWLFTKPFNSTMWLAISFVFIYTMFVLWFLERRSNPDFTGPWKNQLSTALWFTFSTLCFAHREDLRNNFARVVMVVWLFVVFVVTASYTASLTSMLTAQHLEPTISDIATLRRSNSPVGCDGDSFVRKYAVDVLGFHPNNIINVMNEFDYPDEFKSGKIKAALLELPYERVFISRYGKEYQVTDDAHRFGGLDFVSNL</sequence>
<evidence type="ECO:0000259" key="12">
    <source>
        <dbReference type="SMART" id="SM00079"/>
    </source>
</evidence>
<keyword evidence="9" id="KW-1071">Ligand-gated ion channel</keyword>
<dbReference type="Proteomes" id="UP000631114">
    <property type="component" value="Unassembled WGS sequence"/>
</dbReference>
<reference evidence="13 14" key="1">
    <citation type="submission" date="2020-10" db="EMBL/GenBank/DDBJ databases">
        <title>The Coptis chinensis genome and diversification of protoberbering-type alkaloids.</title>
        <authorList>
            <person name="Wang B."/>
            <person name="Shu S."/>
            <person name="Song C."/>
            <person name="Liu Y."/>
        </authorList>
    </citation>
    <scope>NUCLEOTIDE SEQUENCE [LARGE SCALE GENOMIC DNA]</scope>
    <source>
        <strain evidence="13">HL-2020</strain>
        <tissue evidence="13">Leaf</tissue>
    </source>
</reference>
<keyword evidence="3 11" id="KW-0812">Transmembrane</keyword>
<evidence type="ECO:0000256" key="1">
    <source>
        <dbReference type="ARBA" id="ARBA00004141"/>
    </source>
</evidence>
<feature type="transmembrane region" description="Helical" evidence="11">
    <location>
        <begin position="597"/>
        <end position="615"/>
    </location>
</feature>
<evidence type="ECO:0000256" key="6">
    <source>
        <dbReference type="ARBA" id="ARBA00023136"/>
    </source>
</evidence>
<dbReference type="Pfam" id="PF01094">
    <property type="entry name" value="ANF_receptor"/>
    <property type="match status" value="1"/>
</dbReference>
<keyword evidence="5" id="KW-0406">Ion transport</keyword>
<evidence type="ECO:0000256" key="5">
    <source>
        <dbReference type="ARBA" id="ARBA00023065"/>
    </source>
</evidence>
<dbReference type="Gene3D" id="1.10.287.70">
    <property type="match status" value="1"/>
</dbReference>
<dbReference type="FunFam" id="1.10.287.70:FF:000172">
    <property type="entry name" value="Glutamate receptor"/>
    <property type="match status" value="1"/>
</dbReference>
<dbReference type="SMART" id="SM00079">
    <property type="entry name" value="PBPe"/>
    <property type="match status" value="1"/>
</dbReference>
<dbReference type="InterPro" id="IPR001828">
    <property type="entry name" value="ANF_lig-bd_rcpt"/>
</dbReference>
<evidence type="ECO:0000256" key="4">
    <source>
        <dbReference type="ARBA" id="ARBA00022989"/>
    </source>
</evidence>
<dbReference type="CDD" id="cd19990">
    <property type="entry name" value="PBP1_GABAb_receptor_plant"/>
    <property type="match status" value="1"/>
</dbReference>
<comment type="subcellular location">
    <subcellularLocation>
        <location evidence="1">Membrane</location>
        <topology evidence="1">Multi-pass membrane protein</topology>
    </subcellularLocation>
</comment>
<feature type="transmembrane region" description="Helical" evidence="11">
    <location>
        <begin position="537"/>
        <end position="555"/>
    </location>
</feature>
<comment type="caution">
    <text evidence="13">The sequence shown here is derived from an EMBL/GenBank/DDBJ whole genome shotgun (WGS) entry which is preliminary data.</text>
</comment>
<dbReference type="SUPFAM" id="SSF53822">
    <property type="entry name" value="Periplasmic binding protein-like I"/>
    <property type="match status" value="1"/>
</dbReference>
<evidence type="ECO:0000256" key="10">
    <source>
        <dbReference type="ARBA" id="ARBA00023303"/>
    </source>
</evidence>
<dbReference type="AlphaFoldDB" id="A0A835ILM4"/>
<dbReference type="EMBL" id="JADFTS010000002">
    <property type="protein sequence ID" value="KAF9618747.1"/>
    <property type="molecule type" value="Genomic_DNA"/>
</dbReference>
<evidence type="ECO:0000256" key="9">
    <source>
        <dbReference type="ARBA" id="ARBA00023286"/>
    </source>
</evidence>
<protein>
    <recommendedName>
        <fullName evidence="12">Ionotropic glutamate receptor C-terminal domain-containing protein</fullName>
    </recommendedName>
</protein>
<organism evidence="13 14">
    <name type="scientific">Coptis chinensis</name>
    <dbReference type="NCBI Taxonomy" id="261450"/>
    <lineage>
        <taxon>Eukaryota</taxon>
        <taxon>Viridiplantae</taxon>
        <taxon>Streptophyta</taxon>
        <taxon>Embryophyta</taxon>
        <taxon>Tracheophyta</taxon>
        <taxon>Spermatophyta</taxon>
        <taxon>Magnoliopsida</taxon>
        <taxon>Ranunculales</taxon>
        <taxon>Ranunculaceae</taxon>
        <taxon>Coptidoideae</taxon>
        <taxon>Coptis</taxon>
    </lineage>
</organism>
<dbReference type="GO" id="GO:0016020">
    <property type="term" value="C:membrane"/>
    <property type="evidence" value="ECO:0007669"/>
    <property type="project" value="UniProtKB-SubCell"/>
</dbReference>
<keyword evidence="14" id="KW-1185">Reference proteome</keyword>
<keyword evidence="8" id="KW-0325">Glycoprotein</keyword>
<dbReference type="InterPro" id="IPR028082">
    <property type="entry name" value="Peripla_BP_I"/>
</dbReference>
<keyword evidence="7" id="KW-0675">Receptor</keyword>
<dbReference type="InterPro" id="IPR015683">
    <property type="entry name" value="Ionotropic_Glu_rcpt"/>
</dbReference>